<dbReference type="FunFam" id="1.10.510.10:FF:000699">
    <property type="entry name" value="Probable serine/threonine-protein kinase iksA"/>
    <property type="match status" value="1"/>
</dbReference>
<dbReference type="Gene3D" id="1.25.40.90">
    <property type="match status" value="1"/>
</dbReference>
<evidence type="ECO:0000313" key="15">
    <source>
        <dbReference type="EMBL" id="OAL18310.1"/>
    </source>
</evidence>
<comment type="subcellular location">
    <subcellularLocation>
        <location evidence="1">Cytoplasm</location>
    </subcellularLocation>
</comment>
<dbReference type="PROSITE" id="PS50942">
    <property type="entry name" value="ENTH"/>
    <property type="match status" value="1"/>
</dbReference>
<dbReference type="SUPFAM" id="SSF89009">
    <property type="entry name" value="GAT-like domain"/>
    <property type="match status" value="1"/>
</dbReference>
<protein>
    <recommendedName>
        <fullName evidence="2">non-specific serine/threonine protein kinase</fullName>
        <ecNumber evidence="2">2.7.11.1</ecNumber>
    </recommendedName>
</protein>
<dbReference type="Pfam" id="PF00069">
    <property type="entry name" value="Pkinase"/>
    <property type="match status" value="1"/>
</dbReference>
<dbReference type="InterPro" id="IPR008942">
    <property type="entry name" value="ENTH_VHS"/>
</dbReference>
<comment type="caution">
    <text evidence="15">The sequence shown here is derived from an EMBL/GenBank/DDBJ whole genome shotgun (WGS) entry which is preliminary data.</text>
</comment>
<evidence type="ECO:0000256" key="6">
    <source>
        <dbReference type="ARBA" id="ARBA00022741"/>
    </source>
</evidence>
<keyword evidence="3" id="KW-0963">Cytoplasm</keyword>
<evidence type="ECO:0000256" key="5">
    <source>
        <dbReference type="ARBA" id="ARBA00022679"/>
    </source>
</evidence>
<dbReference type="FunFam" id="3.30.200.20:FF:000306">
    <property type="entry name" value="IKS protein kinase"/>
    <property type="match status" value="1"/>
</dbReference>
<dbReference type="PROSITE" id="PS00108">
    <property type="entry name" value="PROTEIN_KINASE_ST"/>
    <property type="match status" value="1"/>
</dbReference>
<dbReference type="EC" id="2.7.11.1" evidence="2"/>
<evidence type="ECO:0000256" key="10">
    <source>
        <dbReference type="ARBA" id="ARBA00047899"/>
    </source>
</evidence>
<dbReference type="SUPFAM" id="SSF56112">
    <property type="entry name" value="Protein kinase-like (PK-like)"/>
    <property type="match status" value="1"/>
</dbReference>
<dbReference type="SMART" id="SM00220">
    <property type="entry name" value="S_TKc"/>
    <property type="match status" value="1"/>
</dbReference>
<dbReference type="GO" id="GO:0030276">
    <property type="term" value="F:clathrin binding"/>
    <property type="evidence" value="ECO:0007669"/>
    <property type="project" value="InterPro"/>
</dbReference>
<evidence type="ECO:0000256" key="7">
    <source>
        <dbReference type="ARBA" id="ARBA00022777"/>
    </source>
</evidence>
<dbReference type="InterPro" id="IPR014712">
    <property type="entry name" value="ANTH_dom_sf"/>
</dbReference>
<dbReference type="GO" id="GO:0005634">
    <property type="term" value="C:nucleus"/>
    <property type="evidence" value="ECO:0007669"/>
    <property type="project" value="TreeGrafter"/>
</dbReference>
<feature type="compositionally biased region" description="Basic and acidic residues" evidence="12">
    <location>
        <begin position="669"/>
        <end position="678"/>
    </location>
</feature>
<evidence type="ECO:0000256" key="3">
    <source>
        <dbReference type="ARBA" id="ARBA00022490"/>
    </source>
</evidence>
<dbReference type="InterPro" id="IPR011417">
    <property type="entry name" value="ANTH_dom"/>
</dbReference>
<evidence type="ECO:0000256" key="8">
    <source>
        <dbReference type="ARBA" id="ARBA00022840"/>
    </source>
</evidence>
<dbReference type="InterPro" id="IPR050339">
    <property type="entry name" value="CC_SR_Kinase"/>
</dbReference>
<reference evidence="15 16" key="1">
    <citation type="submission" date="2016-03" db="EMBL/GenBank/DDBJ databases">
        <title>The draft genome sequence of Fonsecaea nubica causative agent of cutaneous subcutaneous infection in human host.</title>
        <authorList>
            <person name="Costa F."/>
            <person name="Sybren D.H."/>
            <person name="Raittz R.T."/>
            <person name="Weiss V.A."/>
            <person name="Leao A.C."/>
            <person name="Gomes R."/>
            <person name="De Souza E.M."/>
            <person name="Pedrosa F.O."/>
            <person name="Steffens M.B."/>
            <person name="Bombassaro A."/>
            <person name="Tadra-Sfeir M.Z."/>
            <person name="Moreno L.F."/>
            <person name="Najafzadeh M.J."/>
            <person name="Felipe M.S."/>
            <person name="Teixeira M."/>
            <person name="Sun J."/>
            <person name="Xi L."/>
            <person name="Castro M.A."/>
            <person name="Vicente V.A."/>
        </authorList>
    </citation>
    <scope>NUCLEOTIDE SEQUENCE [LARGE SCALE GENOMIC DNA]</scope>
    <source>
        <strain evidence="15 16">CBS 269.64</strain>
    </source>
</reference>
<feature type="compositionally biased region" description="Low complexity" evidence="12">
    <location>
        <begin position="1222"/>
        <end position="1235"/>
    </location>
</feature>
<evidence type="ECO:0000259" key="13">
    <source>
        <dbReference type="PROSITE" id="PS50011"/>
    </source>
</evidence>
<gene>
    <name evidence="15" type="ORF">AYO20_11761</name>
</gene>
<evidence type="ECO:0000256" key="1">
    <source>
        <dbReference type="ARBA" id="ARBA00004496"/>
    </source>
</evidence>
<evidence type="ECO:0000256" key="9">
    <source>
        <dbReference type="ARBA" id="ARBA00037982"/>
    </source>
</evidence>
<feature type="compositionally biased region" description="Polar residues" evidence="12">
    <location>
        <begin position="537"/>
        <end position="568"/>
    </location>
</feature>
<dbReference type="Gene3D" id="1.10.510.10">
    <property type="entry name" value="Transferase(Phosphotransferase) domain 1"/>
    <property type="match status" value="1"/>
</dbReference>
<dbReference type="GO" id="GO:0016192">
    <property type="term" value="P:vesicle-mediated transport"/>
    <property type="evidence" value="ECO:0007669"/>
    <property type="project" value="UniProtKB-ARBA"/>
</dbReference>
<dbReference type="InterPro" id="IPR008271">
    <property type="entry name" value="Ser/Thr_kinase_AS"/>
</dbReference>
<feature type="region of interest" description="Disordered" evidence="12">
    <location>
        <begin position="395"/>
        <end position="421"/>
    </location>
</feature>
<feature type="region of interest" description="Disordered" evidence="12">
    <location>
        <begin position="901"/>
        <end position="921"/>
    </location>
</feature>
<keyword evidence="8" id="KW-0067">ATP-binding</keyword>
<dbReference type="InterPro" id="IPR013809">
    <property type="entry name" value="ENTH"/>
</dbReference>
<dbReference type="InterPro" id="IPR000719">
    <property type="entry name" value="Prot_kinase_dom"/>
</dbReference>
<dbReference type="GO" id="GO:0048268">
    <property type="term" value="P:clathrin coat assembly"/>
    <property type="evidence" value="ECO:0007669"/>
    <property type="project" value="InterPro"/>
</dbReference>
<dbReference type="Gene3D" id="1.20.58.150">
    <property type="entry name" value="ANTH domain"/>
    <property type="match status" value="1"/>
</dbReference>
<name>A0A178BKZ7_9EURO</name>
<dbReference type="FunFam" id="1.25.40.90:FF:000025">
    <property type="entry name" value="ENTH domain protein"/>
    <property type="match status" value="1"/>
</dbReference>
<dbReference type="GO" id="GO:0004674">
    <property type="term" value="F:protein serine/threonine kinase activity"/>
    <property type="evidence" value="ECO:0007669"/>
    <property type="project" value="UniProtKB-KW"/>
</dbReference>
<feature type="region of interest" description="Disordered" evidence="12">
    <location>
        <begin position="604"/>
        <end position="628"/>
    </location>
</feature>
<feature type="compositionally biased region" description="Basic and acidic residues" evidence="12">
    <location>
        <begin position="912"/>
        <end position="921"/>
    </location>
</feature>
<dbReference type="PROSITE" id="PS50011">
    <property type="entry name" value="PROTEIN_KINASE_DOM"/>
    <property type="match status" value="1"/>
</dbReference>
<dbReference type="FunFam" id="1.20.58.150:FF:000004">
    <property type="entry name" value="ENTH domain protein"/>
    <property type="match status" value="1"/>
</dbReference>
<dbReference type="GeneID" id="34595127"/>
<dbReference type="SUPFAM" id="SSF48464">
    <property type="entry name" value="ENTH/VHS domain"/>
    <property type="match status" value="1"/>
</dbReference>
<dbReference type="GO" id="GO:0030136">
    <property type="term" value="C:clathrin-coated vesicle"/>
    <property type="evidence" value="ECO:0007669"/>
    <property type="project" value="InterPro"/>
</dbReference>
<evidence type="ECO:0000256" key="11">
    <source>
        <dbReference type="ARBA" id="ARBA00048679"/>
    </source>
</evidence>
<keyword evidence="7" id="KW-0418">Kinase</keyword>
<evidence type="ECO:0000259" key="14">
    <source>
        <dbReference type="PROSITE" id="PS50942"/>
    </source>
</evidence>
<evidence type="ECO:0000313" key="16">
    <source>
        <dbReference type="Proteomes" id="UP000185904"/>
    </source>
</evidence>
<organism evidence="15 16">
    <name type="scientific">Fonsecaea nubica</name>
    <dbReference type="NCBI Taxonomy" id="856822"/>
    <lineage>
        <taxon>Eukaryota</taxon>
        <taxon>Fungi</taxon>
        <taxon>Dikarya</taxon>
        <taxon>Ascomycota</taxon>
        <taxon>Pezizomycotina</taxon>
        <taxon>Eurotiomycetes</taxon>
        <taxon>Chaetothyriomycetidae</taxon>
        <taxon>Chaetothyriales</taxon>
        <taxon>Herpotrichiellaceae</taxon>
        <taxon>Fonsecaea</taxon>
    </lineage>
</organism>
<dbReference type="SMART" id="SM00273">
    <property type="entry name" value="ENTH"/>
    <property type="match status" value="1"/>
</dbReference>
<dbReference type="Gene3D" id="3.30.200.20">
    <property type="entry name" value="Phosphorylase Kinase, domain 1"/>
    <property type="match status" value="1"/>
</dbReference>
<keyword evidence="6" id="KW-0547">Nucleotide-binding</keyword>
<keyword evidence="4" id="KW-0723">Serine/threonine-protein kinase</keyword>
<comment type="catalytic activity">
    <reaction evidence="11">
        <text>L-seryl-[protein] + ATP = O-phospho-L-seryl-[protein] + ADP + H(+)</text>
        <dbReference type="Rhea" id="RHEA:17989"/>
        <dbReference type="Rhea" id="RHEA-COMP:9863"/>
        <dbReference type="Rhea" id="RHEA-COMP:11604"/>
        <dbReference type="ChEBI" id="CHEBI:15378"/>
        <dbReference type="ChEBI" id="CHEBI:29999"/>
        <dbReference type="ChEBI" id="CHEBI:30616"/>
        <dbReference type="ChEBI" id="CHEBI:83421"/>
        <dbReference type="ChEBI" id="CHEBI:456216"/>
        <dbReference type="EC" id="2.7.11.1"/>
    </reaction>
</comment>
<evidence type="ECO:0000256" key="2">
    <source>
        <dbReference type="ARBA" id="ARBA00012513"/>
    </source>
</evidence>
<feature type="compositionally biased region" description="Low complexity" evidence="12">
    <location>
        <begin position="521"/>
        <end position="533"/>
    </location>
</feature>
<dbReference type="CDD" id="cd16988">
    <property type="entry name" value="ANTH_N_YAP180"/>
    <property type="match status" value="1"/>
</dbReference>
<proteinExistence type="inferred from homology"/>
<dbReference type="InterPro" id="IPR011009">
    <property type="entry name" value="Kinase-like_dom_sf"/>
</dbReference>
<dbReference type="GO" id="GO:0005524">
    <property type="term" value="F:ATP binding"/>
    <property type="evidence" value="ECO:0007669"/>
    <property type="project" value="UniProtKB-KW"/>
</dbReference>
<keyword evidence="5" id="KW-0808">Transferase</keyword>
<feature type="region of interest" description="Disordered" evidence="12">
    <location>
        <begin position="274"/>
        <end position="323"/>
    </location>
</feature>
<comment type="catalytic activity">
    <reaction evidence="10">
        <text>L-threonyl-[protein] + ATP = O-phospho-L-threonyl-[protein] + ADP + H(+)</text>
        <dbReference type="Rhea" id="RHEA:46608"/>
        <dbReference type="Rhea" id="RHEA-COMP:11060"/>
        <dbReference type="Rhea" id="RHEA-COMP:11605"/>
        <dbReference type="ChEBI" id="CHEBI:15378"/>
        <dbReference type="ChEBI" id="CHEBI:30013"/>
        <dbReference type="ChEBI" id="CHEBI:30616"/>
        <dbReference type="ChEBI" id="CHEBI:61977"/>
        <dbReference type="ChEBI" id="CHEBI:456216"/>
        <dbReference type="EC" id="2.7.11.1"/>
    </reaction>
</comment>
<dbReference type="PANTHER" id="PTHR11042">
    <property type="entry name" value="EUKARYOTIC TRANSLATION INITIATION FACTOR 2-ALPHA KINASE EIF2-ALPHA KINASE -RELATED"/>
    <property type="match status" value="1"/>
</dbReference>
<feature type="domain" description="Protein kinase" evidence="13">
    <location>
        <begin position="790"/>
        <end position="1115"/>
    </location>
</feature>
<dbReference type="Pfam" id="PF07651">
    <property type="entry name" value="ANTH"/>
    <property type="match status" value="1"/>
</dbReference>
<feature type="region of interest" description="Disordered" evidence="12">
    <location>
        <begin position="666"/>
        <end position="709"/>
    </location>
</feature>
<dbReference type="GO" id="GO:0005545">
    <property type="term" value="F:1-phosphatidylinositol binding"/>
    <property type="evidence" value="ECO:0007669"/>
    <property type="project" value="InterPro"/>
</dbReference>
<comment type="similarity">
    <text evidence="9">Belongs to the protein kinase superfamily. Ser/Thr protein kinase family. GCN2 subfamily.</text>
</comment>
<dbReference type="RefSeq" id="XP_022494050.1">
    <property type="nucleotide sequence ID" value="XM_022649974.1"/>
</dbReference>
<feature type="compositionally biased region" description="Low complexity" evidence="12">
    <location>
        <begin position="409"/>
        <end position="421"/>
    </location>
</feature>
<dbReference type="EMBL" id="LVCJ01000201">
    <property type="protein sequence ID" value="OAL18310.1"/>
    <property type="molecule type" value="Genomic_DNA"/>
</dbReference>
<dbReference type="PANTHER" id="PTHR11042:SF138">
    <property type="entry name" value="SERINE_THREONINE-PROTEIN KINASE IKS1-RELATED"/>
    <property type="match status" value="1"/>
</dbReference>
<dbReference type="OrthoDB" id="1405469at2759"/>
<keyword evidence="16" id="KW-1185">Reference proteome</keyword>
<sequence length="1361" mass="151072">MTMEKIVKGATKIKLAAPKSKYIEPILSATNGGESGVAEVFRTLQLRLRDSTWTIVFKALIVVHLMIREGQPEVTLRYISESPKRLAISSFTEVQTQGLNIRRYSEYLLERVRAFRDTKTDFVKSGTGKMRRLTVEKGLLRQTEVVQDQIEALIRCDLLGTHDPENEISLTAFRLLTLDLLELFKVMNEGTINVLEHYFEMSRPDAERALQIYKTFGRQTELVVQYLGVARQYETSTRLEVPRLKHAPTTLTSALEEYLKDADFELNRRQYLAQQEAKRTGKPVSAAPSANPFDKPATKQAAPASVAARPQPAQSVPKGPAPDLIDFFESIEQNQQTMGQTNMNAQPQFQQGVPQVHGYHQAPVPQQTGYNPFLQPQPTFQPQALPLPQAQPQPLQTDFTGAGFGGYGPQPQQQAQSAGGYQFSSQLSPIPQNGVANFQSQVFPPAQPASLQPQMTSTNPFRQSTMHTGGVQISPVSPAVPVRSSTNPFAKHNTGAISHNDHGAGMVHDQAGFSPVSPEQSFPSNPSFLSSPPALQPQRTGTNPFAKNRPTTSGGGPVTTNVTGSTNPFRQSAFVNQQTGQGWQHSNQATSEVTLRLDAVSSALTGSPVRHPPSSHKSETTAAMEDGNVDHIPTLSIIPYDNNREVVLRHADTIVYRDPRTNQLVPFHRNQDVERRSSDCPTCGRPWHRPPGSSSTQEPGPSPMEDQPSFITEGYFEMLARSLPGSNEPSAPPSPRRRIVQPVRSRLHPSSAAVSPPPNAEFIASAPIPASQSHGISETAFSPNYFEKFFIEERELGRGGRGVVLLVKHVLDGVTLGHFACKRVPIGDDHAWLEKVLVEVQLLQTLSHQNLVSYRHVWLEDFQTSTFGPSVPCAFILQQYCNGGDMQNYVLGSAQASTTTQELKERIRRKSRGESELPRRANEPKKLPFDEIYNFFKDITSGLRHLHHNGFIHRDLKPSNCLLHTVGGETRVLVSDFGEVQYEYATRKSTGATGTISYCAPEVLRRISPGGPFENFTSKSDIFSLGMILHFLCFANLPYNSANVLHEEREDIDELRAEITNWGGFDDQRKLRPELPRALYSFLKRLLSLSPDERPSADDVLQVVSSGRLDDIPVVRRRSSMEPEELTPARRIQKLDTPQKGNSPQGRHGHDMSPRPKRSFFPSARSVSQEPNGSEAILSDHGYTSGSEADREQRAHKASTSTRRESANLRLNSTMILRAKRASSSLPSSPLQKSPTHSPTRQQLLLESAREVDRPTLSLYLDRVYNFLNVPITSPSTRVVILGVKLFSTLQPCLSQGMNAIVVYPIIATALLEFSLARVRLWKALVAMLAHFIVLSLAWRTDKLCQNPNGGWMQWDGHDGE</sequence>
<accession>A0A178BKZ7</accession>
<feature type="region of interest" description="Disordered" evidence="12">
    <location>
        <begin position="512"/>
        <end position="568"/>
    </location>
</feature>
<evidence type="ECO:0000256" key="4">
    <source>
        <dbReference type="ARBA" id="ARBA00022527"/>
    </source>
</evidence>
<feature type="region of interest" description="Disordered" evidence="12">
    <location>
        <begin position="1114"/>
        <end position="1242"/>
    </location>
</feature>
<evidence type="ECO:0000256" key="12">
    <source>
        <dbReference type="SAM" id="MobiDB-lite"/>
    </source>
</evidence>
<dbReference type="Proteomes" id="UP000185904">
    <property type="component" value="Unassembled WGS sequence"/>
</dbReference>
<feature type="domain" description="ENTH" evidence="14">
    <location>
        <begin position="1"/>
        <end position="122"/>
    </location>
</feature>